<feature type="domain" description="N-acetyltransferase" evidence="5">
    <location>
        <begin position="16"/>
        <end position="159"/>
    </location>
</feature>
<keyword evidence="7" id="KW-1185">Reference proteome</keyword>
<dbReference type="RefSeq" id="WP_058919869.1">
    <property type="nucleotide sequence ID" value="NZ_JBHSQC010000015.1"/>
</dbReference>
<dbReference type="InterPro" id="IPR000182">
    <property type="entry name" value="GNAT_dom"/>
</dbReference>
<evidence type="ECO:0000256" key="4">
    <source>
        <dbReference type="ARBA" id="ARBA00023315"/>
    </source>
</evidence>
<proteinExistence type="inferred from homology"/>
<evidence type="ECO:0000256" key="2">
    <source>
        <dbReference type="ARBA" id="ARBA00022490"/>
    </source>
</evidence>
<protein>
    <submittedName>
        <fullName evidence="6">Ribosomal protein S18-alanine N-acetyltransferase</fullName>
        <ecNumber evidence="6">2.3.1.266</ecNumber>
    </submittedName>
</protein>
<dbReference type="InterPro" id="IPR016181">
    <property type="entry name" value="Acyl_CoA_acyltransferase"/>
</dbReference>
<dbReference type="InterPro" id="IPR050680">
    <property type="entry name" value="YpeA/RimI_acetyltransf"/>
</dbReference>
<comment type="similarity">
    <text evidence="1">Belongs to the acetyltransferase family. RimI subfamily.</text>
</comment>
<evidence type="ECO:0000313" key="7">
    <source>
        <dbReference type="Proteomes" id="UP001597285"/>
    </source>
</evidence>
<dbReference type="NCBIfam" id="TIGR01575">
    <property type="entry name" value="rimI"/>
    <property type="match status" value="1"/>
</dbReference>
<dbReference type="GO" id="GO:0005840">
    <property type="term" value="C:ribosome"/>
    <property type="evidence" value="ECO:0007669"/>
    <property type="project" value="UniProtKB-KW"/>
</dbReference>
<dbReference type="PANTHER" id="PTHR43420:SF44">
    <property type="entry name" value="ACETYLTRANSFERASE YPEA"/>
    <property type="match status" value="1"/>
</dbReference>
<evidence type="ECO:0000256" key="3">
    <source>
        <dbReference type="ARBA" id="ARBA00022679"/>
    </source>
</evidence>
<dbReference type="Gene3D" id="3.40.630.30">
    <property type="match status" value="1"/>
</dbReference>
<name>A0ABW4NQR0_9LACT</name>
<dbReference type="EMBL" id="JBHUFF010000014">
    <property type="protein sequence ID" value="MFD1799842.1"/>
    <property type="molecule type" value="Genomic_DNA"/>
</dbReference>
<keyword evidence="2" id="KW-0963">Cytoplasm</keyword>
<dbReference type="CDD" id="cd04301">
    <property type="entry name" value="NAT_SF"/>
    <property type="match status" value="1"/>
</dbReference>
<keyword evidence="3 6" id="KW-0808">Transferase</keyword>
<dbReference type="EC" id="2.3.1.266" evidence="6"/>
<reference evidence="7" key="1">
    <citation type="journal article" date="2019" name="Int. J. Syst. Evol. Microbiol.">
        <title>The Global Catalogue of Microorganisms (GCM) 10K type strain sequencing project: providing services to taxonomists for standard genome sequencing and annotation.</title>
        <authorList>
            <consortium name="The Broad Institute Genomics Platform"/>
            <consortium name="The Broad Institute Genome Sequencing Center for Infectious Disease"/>
            <person name="Wu L."/>
            <person name="Ma J."/>
        </authorList>
    </citation>
    <scope>NUCLEOTIDE SEQUENCE [LARGE SCALE GENOMIC DNA]</scope>
    <source>
        <strain evidence="7">KCTC 42143</strain>
    </source>
</reference>
<dbReference type="Pfam" id="PF00583">
    <property type="entry name" value="Acetyltransf_1"/>
    <property type="match status" value="1"/>
</dbReference>
<keyword evidence="4 6" id="KW-0012">Acyltransferase</keyword>
<evidence type="ECO:0000256" key="1">
    <source>
        <dbReference type="ARBA" id="ARBA00005395"/>
    </source>
</evidence>
<organism evidence="6 7">
    <name type="scientific">Carnobacterium antarcticum</name>
    <dbReference type="NCBI Taxonomy" id="2126436"/>
    <lineage>
        <taxon>Bacteria</taxon>
        <taxon>Bacillati</taxon>
        <taxon>Bacillota</taxon>
        <taxon>Bacilli</taxon>
        <taxon>Lactobacillales</taxon>
        <taxon>Carnobacteriaceae</taxon>
        <taxon>Carnobacterium</taxon>
    </lineage>
</organism>
<dbReference type="InterPro" id="IPR006464">
    <property type="entry name" value="AcTrfase_RimI/Ard1"/>
</dbReference>
<dbReference type="PROSITE" id="PS51186">
    <property type="entry name" value="GNAT"/>
    <property type="match status" value="1"/>
</dbReference>
<evidence type="ECO:0000259" key="5">
    <source>
        <dbReference type="PROSITE" id="PS51186"/>
    </source>
</evidence>
<dbReference type="Proteomes" id="UP001597285">
    <property type="component" value="Unassembled WGS sequence"/>
</dbReference>
<dbReference type="PANTHER" id="PTHR43420">
    <property type="entry name" value="ACETYLTRANSFERASE"/>
    <property type="match status" value="1"/>
</dbReference>
<gene>
    <name evidence="6" type="primary">rimI</name>
    <name evidence="6" type="ORF">ACFSBK_08275</name>
</gene>
<evidence type="ECO:0000313" key="6">
    <source>
        <dbReference type="EMBL" id="MFD1799842.1"/>
    </source>
</evidence>
<sequence>MNRIKTESREIQFVFPEEVLLSSEQIHQLAEASYSNGSPWTAENFSTDLEAPFVGYGFAIKHQKAIGFIGYHHFLGEAEITNFGVDHAYKNQGIGSQFLGACLNHLSENGMEQLFLEVRSSNKAAIAVYQKLDFEKVAVRKAYYRNPVEDAQVMRYSKLVNGD</sequence>
<dbReference type="SUPFAM" id="SSF55729">
    <property type="entry name" value="Acyl-CoA N-acyltransferases (Nat)"/>
    <property type="match status" value="1"/>
</dbReference>
<comment type="caution">
    <text evidence="6">The sequence shown here is derived from an EMBL/GenBank/DDBJ whole genome shotgun (WGS) entry which is preliminary data.</text>
</comment>
<keyword evidence="6" id="KW-0689">Ribosomal protein</keyword>
<accession>A0ABW4NQR0</accession>
<keyword evidence="6" id="KW-0687">Ribonucleoprotein</keyword>
<dbReference type="GO" id="GO:0008999">
    <property type="term" value="F:protein-N-terminal-alanine acetyltransferase activity"/>
    <property type="evidence" value="ECO:0007669"/>
    <property type="project" value="UniProtKB-EC"/>
</dbReference>